<organism evidence="2 3">
    <name type="scientific">Streptomyces fumanus</name>
    <dbReference type="NCBI Taxonomy" id="67302"/>
    <lineage>
        <taxon>Bacteria</taxon>
        <taxon>Bacillati</taxon>
        <taxon>Actinomycetota</taxon>
        <taxon>Actinomycetes</taxon>
        <taxon>Kitasatosporales</taxon>
        <taxon>Streptomycetaceae</taxon>
        <taxon>Streptomyces</taxon>
    </lineage>
</organism>
<dbReference type="AlphaFoldDB" id="A0A919AV89"/>
<name>A0A919AV89_9ACTN</name>
<protein>
    <submittedName>
        <fullName evidence="2">Uncharacterized protein</fullName>
    </submittedName>
</protein>
<keyword evidence="3" id="KW-1185">Reference proteome</keyword>
<gene>
    <name evidence="2" type="ORF">GCM10018772_61670</name>
</gene>
<evidence type="ECO:0000313" key="2">
    <source>
        <dbReference type="EMBL" id="GHF27734.1"/>
    </source>
</evidence>
<accession>A0A919AV89</accession>
<reference evidence="2" key="2">
    <citation type="submission" date="2020-09" db="EMBL/GenBank/DDBJ databases">
        <authorList>
            <person name="Sun Q."/>
            <person name="Ohkuma M."/>
        </authorList>
    </citation>
    <scope>NUCLEOTIDE SEQUENCE</scope>
    <source>
        <strain evidence="2">JCM 4477</strain>
    </source>
</reference>
<dbReference type="Proteomes" id="UP000630718">
    <property type="component" value="Unassembled WGS sequence"/>
</dbReference>
<proteinExistence type="predicted"/>
<comment type="caution">
    <text evidence="2">The sequence shown here is derived from an EMBL/GenBank/DDBJ whole genome shotgun (WGS) entry which is preliminary data.</text>
</comment>
<reference evidence="2" key="1">
    <citation type="journal article" date="2014" name="Int. J. Syst. Evol. Microbiol.">
        <title>Complete genome sequence of Corynebacterium casei LMG S-19264T (=DSM 44701T), isolated from a smear-ripened cheese.</title>
        <authorList>
            <consortium name="US DOE Joint Genome Institute (JGI-PGF)"/>
            <person name="Walter F."/>
            <person name="Albersmeier A."/>
            <person name="Kalinowski J."/>
            <person name="Ruckert C."/>
        </authorList>
    </citation>
    <scope>NUCLEOTIDE SEQUENCE</scope>
    <source>
        <strain evidence="2">JCM 4477</strain>
    </source>
</reference>
<evidence type="ECO:0000256" key="1">
    <source>
        <dbReference type="SAM" id="MobiDB-lite"/>
    </source>
</evidence>
<dbReference type="EMBL" id="BNBI01000017">
    <property type="protein sequence ID" value="GHF27734.1"/>
    <property type="molecule type" value="Genomic_DNA"/>
</dbReference>
<evidence type="ECO:0000313" key="3">
    <source>
        <dbReference type="Proteomes" id="UP000630718"/>
    </source>
</evidence>
<feature type="region of interest" description="Disordered" evidence="1">
    <location>
        <begin position="1"/>
        <end position="29"/>
    </location>
</feature>
<sequence>MDEHADGTARRWSKTSEAEKAVRRGLSEPVRETLQRAVRETAAAAVSDADFFEQLATAGLRVKQRIAPDGNVTGYSVAMPGDP</sequence>